<gene>
    <name evidence="1" type="ORF">BpHYR1_008156</name>
</gene>
<sequence length="143" mass="15985">MKLLVPLLTLENELIIWLSTASTVTTNSLSDSWSSFRESFTSIRPEFSLITKVSLQVNSLNLSLTRRFLELEFGSPIIESNELSTRAYPIFVPGSEFSSKSTKSGVFISRRSMSPIVAVCQDLVHVFPTRTNRAGRGFCLSLF</sequence>
<proteinExistence type="predicted"/>
<organism evidence="1 2">
    <name type="scientific">Brachionus plicatilis</name>
    <name type="common">Marine rotifer</name>
    <name type="synonym">Brachionus muelleri</name>
    <dbReference type="NCBI Taxonomy" id="10195"/>
    <lineage>
        <taxon>Eukaryota</taxon>
        <taxon>Metazoa</taxon>
        <taxon>Spiralia</taxon>
        <taxon>Gnathifera</taxon>
        <taxon>Rotifera</taxon>
        <taxon>Eurotatoria</taxon>
        <taxon>Monogononta</taxon>
        <taxon>Pseudotrocha</taxon>
        <taxon>Ploima</taxon>
        <taxon>Brachionidae</taxon>
        <taxon>Brachionus</taxon>
    </lineage>
</organism>
<dbReference type="EMBL" id="REGN01009234">
    <property type="protein sequence ID" value="RNA01626.1"/>
    <property type="molecule type" value="Genomic_DNA"/>
</dbReference>
<evidence type="ECO:0000313" key="1">
    <source>
        <dbReference type="EMBL" id="RNA01626.1"/>
    </source>
</evidence>
<evidence type="ECO:0000313" key="2">
    <source>
        <dbReference type="Proteomes" id="UP000276133"/>
    </source>
</evidence>
<dbReference type="Proteomes" id="UP000276133">
    <property type="component" value="Unassembled WGS sequence"/>
</dbReference>
<comment type="caution">
    <text evidence="1">The sequence shown here is derived from an EMBL/GenBank/DDBJ whole genome shotgun (WGS) entry which is preliminary data.</text>
</comment>
<reference evidence="1 2" key="1">
    <citation type="journal article" date="2018" name="Sci. Rep.">
        <title>Genomic signatures of local adaptation to the degree of environmental predictability in rotifers.</title>
        <authorList>
            <person name="Franch-Gras L."/>
            <person name="Hahn C."/>
            <person name="Garcia-Roger E.M."/>
            <person name="Carmona M.J."/>
            <person name="Serra M."/>
            <person name="Gomez A."/>
        </authorList>
    </citation>
    <scope>NUCLEOTIDE SEQUENCE [LARGE SCALE GENOMIC DNA]</scope>
    <source>
        <strain evidence="1">HYR1</strain>
    </source>
</reference>
<protein>
    <submittedName>
        <fullName evidence="1">Uncharacterized protein</fullName>
    </submittedName>
</protein>
<accession>A0A3M7PR90</accession>
<name>A0A3M7PR90_BRAPC</name>
<keyword evidence="2" id="KW-1185">Reference proteome</keyword>
<dbReference type="AlphaFoldDB" id="A0A3M7PR90"/>